<evidence type="ECO:0000313" key="4">
    <source>
        <dbReference type="Proteomes" id="UP000193827"/>
    </source>
</evidence>
<dbReference type="GO" id="GO:0005524">
    <property type="term" value="F:ATP binding"/>
    <property type="evidence" value="ECO:0007669"/>
    <property type="project" value="InterPro"/>
</dbReference>
<dbReference type="SMART" id="SM00490">
    <property type="entry name" value="HELICc"/>
    <property type="match status" value="1"/>
</dbReference>
<dbReference type="PANTHER" id="PTHR47396:SF1">
    <property type="entry name" value="ATP-DEPENDENT HELICASE IRC3-RELATED"/>
    <property type="match status" value="1"/>
</dbReference>
<dbReference type="GO" id="GO:0003677">
    <property type="term" value="F:DNA binding"/>
    <property type="evidence" value="ECO:0007669"/>
    <property type="project" value="InterPro"/>
</dbReference>
<dbReference type="Pfam" id="PF04851">
    <property type="entry name" value="ResIII"/>
    <property type="match status" value="1"/>
</dbReference>
<dbReference type="EMBL" id="FWFL01000002">
    <property type="protein sequence ID" value="SLN17913.1"/>
    <property type="molecule type" value="Genomic_DNA"/>
</dbReference>
<dbReference type="PROSITE" id="PS51194">
    <property type="entry name" value="HELICASE_CTER"/>
    <property type="match status" value="1"/>
</dbReference>
<keyword evidence="4" id="KW-1185">Reference proteome</keyword>
<dbReference type="InterPro" id="IPR001650">
    <property type="entry name" value="Helicase_C-like"/>
</dbReference>
<feature type="domain" description="Helicase ATP-binding" evidence="1">
    <location>
        <begin position="152"/>
        <end position="305"/>
    </location>
</feature>
<dbReference type="InterPro" id="IPR014001">
    <property type="entry name" value="Helicase_ATP-bd"/>
</dbReference>
<dbReference type="OrthoDB" id="9803459at2"/>
<organism evidence="3 4">
    <name type="scientific">Roseovarius litorisediminis</name>
    <dbReference type="NCBI Taxonomy" id="1312363"/>
    <lineage>
        <taxon>Bacteria</taxon>
        <taxon>Pseudomonadati</taxon>
        <taxon>Pseudomonadota</taxon>
        <taxon>Alphaproteobacteria</taxon>
        <taxon>Rhodobacterales</taxon>
        <taxon>Roseobacteraceae</taxon>
        <taxon>Roseovarius</taxon>
    </lineage>
</organism>
<evidence type="ECO:0000259" key="1">
    <source>
        <dbReference type="PROSITE" id="PS51192"/>
    </source>
</evidence>
<dbReference type="SUPFAM" id="SSF52540">
    <property type="entry name" value="P-loop containing nucleoside triphosphate hydrolases"/>
    <property type="match status" value="1"/>
</dbReference>
<evidence type="ECO:0000313" key="3">
    <source>
        <dbReference type="EMBL" id="SLN17913.1"/>
    </source>
</evidence>
<sequence length="544" mass="59598">MTGSAPGISLKALLLSAKSKAVQELFPSSVIELVERMSPGLLGTKEVNRIAAVILDPAEALIDTATRLKIIRLLPLAKAREFCTTLGLTIERSPYETIEAEIAEIGLVQLFDFFGIVDDPRAPKFAAPSSQNVPAAYGLFPHQRVAASKVAVALTKTPRKVVLHMPTGAGKTRTAMHLAARHLREYGPTVVIWLAQNRELLDQAAEEFEKAWAPLGDRDVQLMRFWGSKRAPLADMNDGLLVAGLAKMVALDARDANTILALADRASLIVIDEAHQAIAPTYARVLRALSSKRPDNALLGLTATPGRSWSEIDEDKRLSDFFEGQKVVLEIDGYDDPVTFLMDQEYLARPNFRQLKAPTETCLDMADIRSLENDPDLTDDLLEKIGLDAARNEAILSAIFDALTRHDRVIVFTPSVENARLLQAMLTIKNIEALFVAGETDGGERERRIKRYKSSGSGKIVMLNYGVLTTGFDAPRTSCAIIARPTKSLVLYSQMVGRATRGLRAGGNKEAEIITVTDPDLPGFGSVAEAFQNWEDVWHEPDYG</sequence>
<accession>A0A1Y5RLX3</accession>
<name>A0A1Y5RLX3_9RHOB</name>
<protein>
    <submittedName>
        <fullName evidence="3">Type I restriction enzyme EcoKI subunit R</fullName>
    </submittedName>
</protein>
<dbReference type="GO" id="GO:0016787">
    <property type="term" value="F:hydrolase activity"/>
    <property type="evidence" value="ECO:0007669"/>
    <property type="project" value="InterPro"/>
</dbReference>
<dbReference type="InterPro" id="IPR027417">
    <property type="entry name" value="P-loop_NTPase"/>
</dbReference>
<proteinExistence type="predicted"/>
<reference evidence="3 4" key="1">
    <citation type="submission" date="2017-03" db="EMBL/GenBank/DDBJ databases">
        <authorList>
            <person name="Afonso C.L."/>
            <person name="Miller P.J."/>
            <person name="Scott M.A."/>
            <person name="Spackman E."/>
            <person name="Goraichik I."/>
            <person name="Dimitrov K.M."/>
            <person name="Suarez D.L."/>
            <person name="Swayne D.E."/>
        </authorList>
    </citation>
    <scope>NUCLEOTIDE SEQUENCE [LARGE SCALE GENOMIC DNA]</scope>
    <source>
        <strain evidence="3 4">CECT 8287</strain>
    </source>
</reference>
<dbReference type="AlphaFoldDB" id="A0A1Y5RLX3"/>
<dbReference type="Gene3D" id="3.40.50.300">
    <property type="entry name" value="P-loop containing nucleotide triphosphate hydrolases"/>
    <property type="match status" value="2"/>
</dbReference>
<dbReference type="PROSITE" id="PS51192">
    <property type="entry name" value="HELICASE_ATP_BIND_1"/>
    <property type="match status" value="1"/>
</dbReference>
<gene>
    <name evidence="3" type="ORF">PEL8287_00710</name>
</gene>
<dbReference type="RefSeq" id="WP_139837692.1">
    <property type="nucleotide sequence ID" value="NZ_FWFL01000002.1"/>
</dbReference>
<evidence type="ECO:0000259" key="2">
    <source>
        <dbReference type="PROSITE" id="PS51194"/>
    </source>
</evidence>
<feature type="domain" description="Helicase C-terminal" evidence="2">
    <location>
        <begin position="395"/>
        <end position="544"/>
    </location>
</feature>
<dbReference type="Pfam" id="PF00271">
    <property type="entry name" value="Helicase_C"/>
    <property type="match status" value="1"/>
</dbReference>
<dbReference type="InterPro" id="IPR006935">
    <property type="entry name" value="Helicase/UvrB_N"/>
</dbReference>
<dbReference type="SMART" id="SM00487">
    <property type="entry name" value="DEXDc"/>
    <property type="match status" value="1"/>
</dbReference>
<dbReference type="Proteomes" id="UP000193827">
    <property type="component" value="Unassembled WGS sequence"/>
</dbReference>
<dbReference type="InterPro" id="IPR050742">
    <property type="entry name" value="Helicase_Restrict-Modif_Enz"/>
</dbReference>
<dbReference type="GO" id="GO:0005829">
    <property type="term" value="C:cytosol"/>
    <property type="evidence" value="ECO:0007669"/>
    <property type="project" value="TreeGrafter"/>
</dbReference>
<dbReference type="PANTHER" id="PTHR47396">
    <property type="entry name" value="TYPE I RESTRICTION ENZYME ECOKI R PROTEIN"/>
    <property type="match status" value="1"/>
</dbReference>